<keyword evidence="1" id="KW-0472">Membrane</keyword>
<keyword evidence="1" id="KW-0812">Transmembrane</keyword>
<name>A0A5N5SR94_9CRUS</name>
<evidence type="ECO:0000313" key="2">
    <source>
        <dbReference type="EMBL" id="KAB7496159.1"/>
    </source>
</evidence>
<dbReference type="Proteomes" id="UP000326759">
    <property type="component" value="Unassembled WGS sequence"/>
</dbReference>
<evidence type="ECO:0000313" key="3">
    <source>
        <dbReference type="Proteomes" id="UP000326759"/>
    </source>
</evidence>
<keyword evidence="3" id="KW-1185">Reference proteome</keyword>
<sequence length="258" mass="30410">MENSTPYCVISYFVIPIWSFPDIQQNHLTCIFRSRFYIIVYISYFLNIQSITVALHYNYFNIIVKLNSISHCPGNIFIELDRMLRKEFNICRCFYKNNLFLKEYDLHCTYINSSQFRLQYHESNSDKISSAKYILQLKIDIICTAFKIYHNTVRDIKFLYFSVKSKKLIVLINKLIIIIKNRGFIFRLFLVYGQIITRILVLCDLTSVLNIQNFVPSLQIGNLKEKGSKPILTLKDKVPPFLVTVQVIVRSSRGLEKK</sequence>
<comment type="caution">
    <text evidence="2">The sequence shown here is derived from an EMBL/GenBank/DDBJ whole genome shotgun (WGS) entry which is preliminary data.</text>
</comment>
<dbReference type="EMBL" id="SEYY01021684">
    <property type="protein sequence ID" value="KAB7496159.1"/>
    <property type="molecule type" value="Genomic_DNA"/>
</dbReference>
<dbReference type="AlphaFoldDB" id="A0A5N5SR94"/>
<gene>
    <name evidence="2" type="ORF">Anas_11695</name>
</gene>
<accession>A0A5N5SR94</accession>
<feature type="transmembrane region" description="Helical" evidence="1">
    <location>
        <begin position="36"/>
        <end position="60"/>
    </location>
</feature>
<reference evidence="2 3" key="1">
    <citation type="journal article" date="2019" name="PLoS Biol.">
        <title>Sex chromosomes control vertical transmission of feminizing Wolbachia symbionts in an isopod.</title>
        <authorList>
            <person name="Becking T."/>
            <person name="Chebbi M.A."/>
            <person name="Giraud I."/>
            <person name="Moumen B."/>
            <person name="Laverre T."/>
            <person name="Caubet Y."/>
            <person name="Peccoud J."/>
            <person name="Gilbert C."/>
            <person name="Cordaux R."/>
        </authorList>
    </citation>
    <scope>NUCLEOTIDE SEQUENCE [LARGE SCALE GENOMIC DNA]</scope>
    <source>
        <strain evidence="2">ANa2</strain>
        <tissue evidence="2">Whole body excluding digestive tract and cuticle</tissue>
    </source>
</reference>
<protein>
    <submittedName>
        <fullName evidence="2">Uncharacterized protein</fullName>
    </submittedName>
</protein>
<keyword evidence="1" id="KW-1133">Transmembrane helix</keyword>
<evidence type="ECO:0000256" key="1">
    <source>
        <dbReference type="SAM" id="Phobius"/>
    </source>
</evidence>
<proteinExistence type="predicted"/>
<organism evidence="2 3">
    <name type="scientific">Armadillidium nasatum</name>
    <dbReference type="NCBI Taxonomy" id="96803"/>
    <lineage>
        <taxon>Eukaryota</taxon>
        <taxon>Metazoa</taxon>
        <taxon>Ecdysozoa</taxon>
        <taxon>Arthropoda</taxon>
        <taxon>Crustacea</taxon>
        <taxon>Multicrustacea</taxon>
        <taxon>Malacostraca</taxon>
        <taxon>Eumalacostraca</taxon>
        <taxon>Peracarida</taxon>
        <taxon>Isopoda</taxon>
        <taxon>Oniscidea</taxon>
        <taxon>Crinocheta</taxon>
        <taxon>Armadillidiidae</taxon>
        <taxon>Armadillidium</taxon>
    </lineage>
</organism>